<comment type="function">
    <text evidence="1">Involved in the transposition of the insertion sequence.</text>
</comment>
<dbReference type="InterPro" id="IPR050900">
    <property type="entry name" value="Transposase_IS3/IS150/IS904"/>
</dbReference>
<dbReference type="InterPro" id="IPR048020">
    <property type="entry name" value="Transpos_IS3"/>
</dbReference>
<evidence type="ECO:0000259" key="3">
    <source>
        <dbReference type="PROSITE" id="PS50994"/>
    </source>
</evidence>
<dbReference type="GO" id="GO:0015074">
    <property type="term" value="P:DNA integration"/>
    <property type="evidence" value="ECO:0007669"/>
    <property type="project" value="InterPro"/>
</dbReference>
<accession>A0A844BZ53</accession>
<comment type="caution">
    <text evidence="4">The sequence shown here is derived from an EMBL/GenBank/DDBJ whole genome shotgun (WGS) entry which is preliminary data.</text>
</comment>
<reference evidence="4 5" key="1">
    <citation type="submission" date="2019-11" db="EMBL/GenBank/DDBJ databases">
        <title>Characterisation of Fundicoccus ignavus gen. nov. sp. nov., a novel genus of the family Aerococcaceae from bulk tank milk.</title>
        <authorList>
            <person name="Siebert A."/>
            <person name="Huptas C."/>
            <person name="Wenning M."/>
            <person name="Scherer S."/>
            <person name="Doll E.V."/>
        </authorList>
    </citation>
    <scope>NUCLEOTIDE SEQUENCE [LARGE SCALE GENOMIC DNA]</scope>
    <source>
        <strain evidence="4 5">DSM 109652</strain>
    </source>
</reference>
<dbReference type="Gene3D" id="3.30.420.10">
    <property type="entry name" value="Ribonuclease H-like superfamily/Ribonuclease H"/>
    <property type="match status" value="1"/>
</dbReference>
<evidence type="ECO:0000256" key="2">
    <source>
        <dbReference type="SAM" id="MobiDB-lite"/>
    </source>
</evidence>
<evidence type="ECO:0000256" key="1">
    <source>
        <dbReference type="ARBA" id="ARBA00002286"/>
    </source>
</evidence>
<proteinExistence type="predicted"/>
<dbReference type="Pfam" id="PF00665">
    <property type="entry name" value="rve"/>
    <property type="match status" value="1"/>
</dbReference>
<organism evidence="4 5">
    <name type="scientific">Fundicoccus ignavus</name>
    <dbReference type="NCBI Taxonomy" id="2664442"/>
    <lineage>
        <taxon>Bacteria</taxon>
        <taxon>Bacillati</taxon>
        <taxon>Bacillota</taxon>
        <taxon>Bacilli</taxon>
        <taxon>Lactobacillales</taxon>
        <taxon>Aerococcaceae</taxon>
        <taxon>Fundicoccus</taxon>
    </lineage>
</organism>
<name>A0A844BZ53_9LACT</name>
<dbReference type="PANTHER" id="PTHR46889:SF4">
    <property type="entry name" value="TRANSPOSASE INSO FOR INSERTION SEQUENCE ELEMENT IS911B-RELATED"/>
    <property type="match status" value="1"/>
</dbReference>
<dbReference type="EMBL" id="WJQT01000007">
    <property type="protein sequence ID" value="MRJ47264.1"/>
    <property type="molecule type" value="Genomic_DNA"/>
</dbReference>
<feature type="compositionally biased region" description="Polar residues" evidence="2">
    <location>
        <begin position="39"/>
        <end position="48"/>
    </location>
</feature>
<dbReference type="InterPro" id="IPR001584">
    <property type="entry name" value="Integrase_cat-core"/>
</dbReference>
<feature type="domain" description="Integrase catalytic" evidence="3">
    <location>
        <begin position="205"/>
        <end position="372"/>
    </location>
</feature>
<dbReference type="GO" id="GO:0003676">
    <property type="term" value="F:nucleic acid binding"/>
    <property type="evidence" value="ECO:0007669"/>
    <property type="project" value="InterPro"/>
</dbReference>
<evidence type="ECO:0000313" key="5">
    <source>
        <dbReference type="Proteomes" id="UP000440066"/>
    </source>
</evidence>
<dbReference type="InterPro" id="IPR025948">
    <property type="entry name" value="HTH-like_dom"/>
</dbReference>
<evidence type="ECO:0000313" key="4">
    <source>
        <dbReference type="EMBL" id="MRJ47264.1"/>
    </source>
</evidence>
<protein>
    <submittedName>
        <fullName evidence="4">IS3 family transposase</fullName>
    </submittedName>
</protein>
<dbReference type="Pfam" id="PF13276">
    <property type="entry name" value="HTH_21"/>
    <property type="match status" value="1"/>
</dbReference>
<dbReference type="SUPFAM" id="SSF53098">
    <property type="entry name" value="Ribonuclease H-like"/>
    <property type="match status" value="1"/>
</dbReference>
<dbReference type="InterPro" id="IPR036397">
    <property type="entry name" value="RNaseH_sf"/>
</dbReference>
<dbReference type="PROSITE" id="PS50994">
    <property type="entry name" value="INTEGRASE"/>
    <property type="match status" value="1"/>
</dbReference>
<dbReference type="AlphaFoldDB" id="A0A844BZ53"/>
<dbReference type="Proteomes" id="UP000440066">
    <property type="component" value="Unassembled WGS sequence"/>
</dbReference>
<feature type="region of interest" description="Disordered" evidence="2">
    <location>
        <begin position="18"/>
        <end position="49"/>
    </location>
</feature>
<dbReference type="PANTHER" id="PTHR46889">
    <property type="entry name" value="TRANSPOSASE INSF FOR INSERTION SEQUENCE IS3B-RELATED"/>
    <property type="match status" value="1"/>
</dbReference>
<gene>
    <name evidence="4" type="ORF">GF867_06770</name>
</gene>
<dbReference type="InterPro" id="IPR012337">
    <property type="entry name" value="RNaseH-like_sf"/>
</dbReference>
<dbReference type="NCBIfam" id="NF033516">
    <property type="entry name" value="transpos_IS3"/>
    <property type="match status" value="1"/>
</dbReference>
<sequence>MKEPSIIANWKQTYLTEGAKGLNKPQGRPPKMPKYSKNVKGSNKMSTPKTDELSLLKQENEYLRLELAYLKKVKSAGLERPTRKQEAMIVYELSQEKFKLKDILTVTGLPESTFHYHCSKKETKNKDEALENLLQEIFDENDGNYGYRRIQKALKNKGHQVNHKRVKRLMDQLGIKCTKFSHKNRRYNPYKGTVGKTAKNKLNRRFTTPIPLQKLVTDVTEFKCLNDQKLYLSPILDLYNGEIISFKISNHPTLDIALDPLNEALALVTEHALYRTTIHSDQGWHYQHNSWVNALKQHGIFQSMSRKGNCLDNSPMENFFSLLKQEMYHGVEQVSYDTLKERIEHYIDYYNHRRIKTKLSGLSPVAYRKQDTQLAA</sequence>
<dbReference type="Pfam" id="PF13333">
    <property type="entry name" value="rve_2"/>
    <property type="match status" value="1"/>
</dbReference>